<dbReference type="InterPro" id="IPR012967">
    <property type="entry name" value="COMT_dimerisation"/>
</dbReference>
<keyword evidence="2 6" id="KW-0808">Transferase</keyword>
<evidence type="ECO:0000313" key="6">
    <source>
        <dbReference type="EMBL" id="SFM20232.1"/>
    </source>
</evidence>
<dbReference type="GO" id="GO:0032259">
    <property type="term" value="P:methylation"/>
    <property type="evidence" value="ECO:0007669"/>
    <property type="project" value="UniProtKB-KW"/>
</dbReference>
<dbReference type="AlphaFoldDB" id="A0A1I4NXI6"/>
<evidence type="ECO:0000256" key="1">
    <source>
        <dbReference type="ARBA" id="ARBA00022603"/>
    </source>
</evidence>
<keyword evidence="3" id="KW-0949">S-adenosyl-L-methionine</keyword>
<dbReference type="InterPro" id="IPR036388">
    <property type="entry name" value="WH-like_DNA-bd_sf"/>
</dbReference>
<gene>
    <name evidence="6" type="ORF">SAMN04490355_105419</name>
</gene>
<dbReference type="InterPro" id="IPR016461">
    <property type="entry name" value="COMT-like"/>
</dbReference>
<feature type="domain" description="O-methyltransferase C-terminal" evidence="4">
    <location>
        <begin position="168"/>
        <end position="283"/>
    </location>
</feature>
<keyword evidence="1 6" id="KW-0489">Methyltransferase</keyword>
<evidence type="ECO:0000259" key="5">
    <source>
        <dbReference type="Pfam" id="PF08100"/>
    </source>
</evidence>
<organism evidence="6 7">
    <name type="scientific">Pelosinus propionicus DSM 13327</name>
    <dbReference type="NCBI Taxonomy" id="1123291"/>
    <lineage>
        <taxon>Bacteria</taxon>
        <taxon>Bacillati</taxon>
        <taxon>Bacillota</taxon>
        <taxon>Negativicutes</taxon>
        <taxon>Selenomonadales</taxon>
        <taxon>Sporomusaceae</taxon>
        <taxon>Pelosinus</taxon>
    </lineage>
</organism>
<evidence type="ECO:0000259" key="4">
    <source>
        <dbReference type="Pfam" id="PF00891"/>
    </source>
</evidence>
<dbReference type="Gene3D" id="1.10.10.10">
    <property type="entry name" value="Winged helix-like DNA-binding domain superfamily/Winged helix DNA-binding domain"/>
    <property type="match status" value="1"/>
</dbReference>
<dbReference type="SUPFAM" id="SSF46785">
    <property type="entry name" value="Winged helix' DNA-binding domain"/>
    <property type="match status" value="1"/>
</dbReference>
<dbReference type="Pfam" id="PF08100">
    <property type="entry name" value="Dimerisation"/>
    <property type="match status" value="1"/>
</dbReference>
<dbReference type="RefSeq" id="WP_090942545.1">
    <property type="nucleotide sequence ID" value="NZ_FOTS01000054.1"/>
</dbReference>
<dbReference type="Gene3D" id="3.40.50.150">
    <property type="entry name" value="Vaccinia Virus protein VP39"/>
    <property type="match status" value="1"/>
</dbReference>
<dbReference type="GO" id="GO:0046983">
    <property type="term" value="F:protein dimerization activity"/>
    <property type="evidence" value="ECO:0007669"/>
    <property type="project" value="InterPro"/>
</dbReference>
<keyword evidence="7" id="KW-1185">Reference proteome</keyword>
<dbReference type="PANTHER" id="PTHR43712:SF2">
    <property type="entry name" value="O-METHYLTRANSFERASE CICE"/>
    <property type="match status" value="1"/>
</dbReference>
<dbReference type="InterPro" id="IPR036390">
    <property type="entry name" value="WH_DNA-bd_sf"/>
</dbReference>
<protein>
    <submittedName>
        <fullName evidence="6">O-methyltransferase</fullName>
    </submittedName>
</protein>
<dbReference type="PANTHER" id="PTHR43712">
    <property type="entry name" value="PUTATIVE (AFU_ORTHOLOGUE AFUA_4G14580)-RELATED"/>
    <property type="match status" value="1"/>
</dbReference>
<dbReference type="EMBL" id="FOTS01000054">
    <property type="protein sequence ID" value="SFM20232.1"/>
    <property type="molecule type" value="Genomic_DNA"/>
</dbReference>
<dbReference type="PROSITE" id="PS51683">
    <property type="entry name" value="SAM_OMT_II"/>
    <property type="match status" value="1"/>
</dbReference>
<feature type="domain" description="O-methyltransferase dimerisation" evidence="5">
    <location>
        <begin position="15"/>
        <end position="87"/>
    </location>
</feature>
<accession>A0A1I4NXI6</accession>
<dbReference type="Proteomes" id="UP000199520">
    <property type="component" value="Unassembled WGS sequence"/>
</dbReference>
<evidence type="ECO:0000313" key="7">
    <source>
        <dbReference type="Proteomes" id="UP000199520"/>
    </source>
</evidence>
<dbReference type="SUPFAM" id="SSF53335">
    <property type="entry name" value="S-adenosyl-L-methionine-dependent methyltransferases"/>
    <property type="match status" value="1"/>
</dbReference>
<dbReference type="CDD" id="cd02440">
    <property type="entry name" value="AdoMet_MTases"/>
    <property type="match status" value="1"/>
</dbReference>
<sequence length="343" mass="38025">MEYPTHSPRKFLGMLQQYRETQLLFAGISLKVFDFLKHDTSAEKIASLTGYDERNLTLFLNSLAAIGLLEKSNHQYRNTPEAELYLNQSSSSYLGGYLTFWNQMTGLDQVEELVRLGPDPAILKQNEGKELFDFCKLARLTAVEVRTGRVQSFLRAAAQLAEPAAPLRILDLGGGSGMMAIEFVRQFPLASGVIFEQPGVADVPEELVAEEHLEHRLTIMRGDFMTDPIGNNYDLIIASGILDFASANLKELTTKMAQALTPSGYLYLVSHKVSDDYIAPKKSIVGWLSSHLAGLDILQTRSNIELALTSAGFRKMEIKPLDGAIQSLMGEFYTKRHITGGIS</sequence>
<dbReference type="Pfam" id="PF00891">
    <property type="entry name" value="Methyltransf_2"/>
    <property type="match status" value="1"/>
</dbReference>
<reference evidence="7" key="1">
    <citation type="submission" date="2016-10" db="EMBL/GenBank/DDBJ databases">
        <authorList>
            <person name="Varghese N."/>
            <person name="Submissions S."/>
        </authorList>
    </citation>
    <scope>NUCLEOTIDE SEQUENCE [LARGE SCALE GENOMIC DNA]</scope>
    <source>
        <strain evidence="7">DSM 13327</strain>
    </source>
</reference>
<dbReference type="OrthoDB" id="1682723at2"/>
<evidence type="ECO:0000256" key="3">
    <source>
        <dbReference type="ARBA" id="ARBA00022691"/>
    </source>
</evidence>
<dbReference type="InterPro" id="IPR001077">
    <property type="entry name" value="COMT_C"/>
</dbReference>
<proteinExistence type="predicted"/>
<dbReference type="InterPro" id="IPR029063">
    <property type="entry name" value="SAM-dependent_MTases_sf"/>
</dbReference>
<dbReference type="GO" id="GO:0008171">
    <property type="term" value="F:O-methyltransferase activity"/>
    <property type="evidence" value="ECO:0007669"/>
    <property type="project" value="InterPro"/>
</dbReference>
<name>A0A1I4NXI6_9FIRM</name>
<evidence type="ECO:0000256" key="2">
    <source>
        <dbReference type="ARBA" id="ARBA00022679"/>
    </source>
</evidence>
<dbReference type="STRING" id="1123291.SAMN04490355_105419"/>